<sequence>MWLLNARTVALEEFFESEAPPYAILSHTWGEEEVSFQQIQQPQEVCARRKGYKKILNTCHQALKDELEYVWIDTCCIDKSSSAELSEAINSMFRWYGKATVCYTFLVDVPSGSDPYDHHGPFAKSRWFTRGWTLQELLAPEYMFFYASDWSEIASKAELGEALHVITGVEPDSQHDLVDWDTLQGPCSSILHQASIAERMSWASSRKTTRTEDMAYCLLGIFGINMPLIYGEGERAFRRLQEEIIKTSNDQSILAWGVLEPWRSSQCNQSHRVSQRDGEEERVGILARSPAAFRGCGTIIPYMIAEQGDNFPLSVTNKGLHICLPIPKSKPSQRNSYIALLQCRLRQNPCIILAISITRVHGNIYTRVEDRVQCVDYRTWSPRSMKGIYLSLEDYIEEVLYEDRFFFRQSSICIRRIPDTFSVQELSPQARNLIMDIFPPDHTTISPGLSPCTGNIALLLISEEMVSKVVLYFSLTELPGVGSSPYKMVQEAFLISVPYESTNLEICDYLSTSKNTSNYVWLGKDILYSKVMLQSVTRISLFTIDIHLTSHIPHVLWFQIQRLIPNHVRSFLFAISSVWQVLHFLFKKMPILVIFTWLLQQVVCELIRLPELSLEPPHRHSLFLTIYKSPWLRLAVKQLFGMFVTIALTAEISVDDAEYFLGHRLYFLAFLYCLPFTLIIAILTISQS</sequence>
<gene>
    <name evidence="4" type="ORF">BDV41DRAFT_561571</name>
</gene>
<dbReference type="Pfam" id="PF26640">
    <property type="entry name" value="DUF8212"/>
    <property type="match status" value="1"/>
</dbReference>
<feature type="domain" description="Heterokaryon incompatibility" evidence="2">
    <location>
        <begin position="22"/>
        <end position="106"/>
    </location>
</feature>
<evidence type="ECO:0000259" key="2">
    <source>
        <dbReference type="Pfam" id="PF06985"/>
    </source>
</evidence>
<evidence type="ECO:0000259" key="3">
    <source>
        <dbReference type="Pfam" id="PF26640"/>
    </source>
</evidence>
<keyword evidence="1" id="KW-0472">Membrane</keyword>
<dbReference type="EMBL" id="ML738302">
    <property type="protein sequence ID" value="KAE8317348.1"/>
    <property type="molecule type" value="Genomic_DNA"/>
</dbReference>
<proteinExistence type="predicted"/>
<dbReference type="PANTHER" id="PTHR10622:SF10">
    <property type="entry name" value="HET DOMAIN-CONTAINING PROTEIN"/>
    <property type="match status" value="1"/>
</dbReference>
<evidence type="ECO:0000313" key="4">
    <source>
        <dbReference type="EMBL" id="KAE8317348.1"/>
    </source>
</evidence>
<dbReference type="Proteomes" id="UP000325433">
    <property type="component" value="Unassembled WGS sequence"/>
</dbReference>
<protein>
    <submittedName>
        <fullName evidence="4">Heterokaryon incompatibility protein-domain-containing protein</fullName>
    </submittedName>
</protein>
<feature type="transmembrane region" description="Helical" evidence="1">
    <location>
        <begin position="631"/>
        <end position="653"/>
    </location>
</feature>
<evidence type="ECO:0000313" key="5">
    <source>
        <dbReference type="Proteomes" id="UP000325433"/>
    </source>
</evidence>
<dbReference type="PANTHER" id="PTHR10622">
    <property type="entry name" value="HET DOMAIN-CONTAINING PROTEIN"/>
    <property type="match status" value="1"/>
</dbReference>
<feature type="transmembrane region" description="Helical" evidence="1">
    <location>
        <begin position="665"/>
        <end position="685"/>
    </location>
</feature>
<keyword evidence="1" id="KW-0812">Transmembrane</keyword>
<name>A0A5N6W9Y1_9EURO</name>
<dbReference type="Pfam" id="PF06985">
    <property type="entry name" value="HET"/>
    <property type="match status" value="1"/>
</dbReference>
<keyword evidence="1" id="KW-1133">Transmembrane helix</keyword>
<dbReference type="InterPro" id="IPR058525">
    <property type="entry name" value="DUF8212"/>
</dbReference>
<dbReference type="InterPro" id="IPR010730">
    <property type="entry name" value="HET"/>
</dbReference>
<organism evidence="4 5">
    <name type="scientific">Aspergillus transmontanensis</name>
    <dbReference type="NCBI Taxonomy" id="1034304"/>
    <lineage>
        <taxon>Eukaryota</taxon>
        <taxon>Fungi</taxon>
        <taxon>Dikarya</taxon>
        <taxon>Ascomycota</taxon>
        <taxon>Pezizomycotina</taxon>
        <taxon>Eurotiomycetes</taxon>
        <taxon>Eurotiomycetidae</taxon>
        <taxon>Eurotiales</taxon>
        <taxon>Aspergillaceae</taxon>
        <taxon>Aspergillus</taxon>
        <taxon>Aspergillus subgen. Circumdati</taxon>
    </lineage>
</organism>
<evidence type="ECO:0000256" key="1">
    <source>
        <dbReference type="SAM" id="Phobius"/>
    </source>
</evidence>
<feature type="domain" description="DUF8212" evidence="3">
    <location>
        <begin position="235"/>
        <end position="300"/>
    </location>
</feature>
<dbReference type="AlphaFoldDB" id="A0A5N6W9Y1"/>
<accession>A0A5N6W9Y1</accession>
<keyword evidence="5" id="KW-1185">Reference proteome</keyword>
<reference evidence="5" key="1">
    <citation type="submission" date="2019-04" db="EMBL/GenBank/DDBJ databases">
        <title>Friends and foes A comparative genomics studyof 23 Aspergillus species from section Flavi.</title>
        <authorList>
            <consortium name="DOE Joint Genome Institute"/>
            <person name="Kjaerbolling I."/>
            <person name="Vesth T."/>
            <person name="Frisvad J.C."/>
            <person name="Nybo J.L."/>
            <person name="Theobald S."/>
            <person name="Kildgaard S."/>
            <person name="Isbrandt T."/>
            <person name="Kuo A."/>
            <person name="Sato A."/>
            <person name="Lyhne E.K."/>
            <person name="Kogle M.E."/>
            <person name="Wiebenga A."/>
            <person name="Kun R.S."/>
            <person name="Lubbers R.J."/>
            <person name="Makela M.R."/>
            <person name="Barry K."/>
            <person name="Chovatia M."/>
            <person name="Clum A."/>
            <person name="Daum C."/>
            <person name="Haridas S."/>
            <person name="He G."/>
            <person name="LaButti K."/>
            <person name="Lipzen A."/>
            <person name="Mondo S."/>
            <person name="Riley R."/>
            <person name="Salamov A."/>
            <person name="Simmons B.A."/>
            <person name="Magnuson J.K."/>
            <person name="Henrissat B."/>
            <person name="Mortensen U.H."/>
            <person name="Larsen T.O."/>
            <person name="Devries R.P."/>
            <person name="Grigoriev I.V."/>
            <person name="Machida M."/>
            <person name="Baker S.E."/>
            <person name="Andersen M.R."/>
        </authorList>
    </citation>
    <scope>NUCLEOTIDE SEQUENCE [LARGE SCALE GENOMIC DNA]</scope>
    <source>
        <strain evidence="5">CBS 130015</strain>
    </source>
</reference>